<dbReference type="GO" id="GO:0005634">
    <property type="term" value="C:nucleus"/>
    <property type="evidence" value="ECO:0007669"/>
    <property type="project" value="UniProtKB-SubCell"/>
</dbReference>
<dbReference type="PANTHER" id="PTHR10629:SF52">
    <property type="entry name" value="DNA (CYTOSINE-5)-METHYLTRANSFERASE 1"/>
    <property type="match status" value="1"/>
</dbReference>
<evidence type="ECO:0000256" key="14">
    <source>
        <dbReference type="PROSITE-ProRule" id="PRU00509"/>
    </source>
</evidence>
<organism evidence="21">
    <name type="scientific">Cacopsylla melanoneura</name>
    <dbReference type="NCBI Taxonomy" id="428564"/>
    <lineage>
        <taxon>Eukaryota</taxon>
        <taxon>Metazoa</taxon>
        <taxon>Ecdysozoa</taxon>
        <taxon>Arthropoda</taxon>
        <taxon>Hexapoda</taxon>
        <taxon>Insecta</taxon>
        <taxon>Pterygota</taxon>
        <taxon>Neoptera</taxon>
        <taxon>Paraneoptera</taxon>
        <taxon>Hemiptera</taxon>
        <taxon>Sternorrhyncha</taxon>
        <taxon>Psylloidea</taxon>
        <taxon>Psyllidae</taxon>
        <taxon>Psyllinae</taxon>
        <taxon>Cacopsylla</taxon>
    </lineage>
</organism>
<dbReference type="GO" id="GO:0006346">
    <property type="term" value="P:DNA methylation-dependent constitutive heterochromatin formation"/>
    <property type="evidence" value="ECO:0007669"/>
    <property type="project" value="InterPro"/>
</dbReference>
<dbReference type="Pfam" id="PF02008">
    <property type="entry name" value="zf-CXXC"/>
    <property type="match status" value="1"/>
</dbReference>
<dbReference type="GO" id="GO:0003682">
    <property type="term" value="F:chromatin binding"/>
    <property type="evidence" value="ECO:0007669"/>
    <property type="project" value="UniProtKB-UniRule"/>
</dbReference>
<dbReference type="InterPro" id="IPR029063">
    <property type="entry name" value="SAM-dependent_MTases_sf"/>
</dbReference>
<keyword evidence="8 13" id="KW-0862">Zinc</keyword>
<dbReference type="InterPro" id="IPR001025">
    <property type="entry name" value="BAH_dom"/>
</dbReference>
<dbReference type="EMBL" id="HBUF01411405">
    <property type="protein sequence ID" value="CAG6739118.1"/>
    <property type="molecule type" value="Transcribed_RNA"/>
</dbReference>
<keyword evidence="7 14" id="KW-0863">Zinc-finger</keyword>
<evidence type="ECO:0000313" key="21">
    <source>
        <dbReference type="EMBL" id="CAG6679830.1"/>
    </source>
</evidence>
<evidence type="ECO:0000256" key="6">
    <source>
        <dbReference type="ARBA" id="ARBA00022737"/>
    </source>
</evidence>
<dbReference type="PIRSF" id="PIRSF037404">
    <property type="entry name" value="DNMT1"/>
    <property type="match status" value="1"/>
</dbReference>
<dbReference type="InterPro" id="IPR043151">
    <property type="entry name" value="BAH_sf"/>
</dbReference>
<evidence type="ECO:0000256" key="8">
    <source>
        <dbReference type="ARBA" id="ARBA00022833"/>
    </source>
</evidence>
<reference evidence="21" key="1">
    <citation type="submission" date="2021-05" db="EMBL/GenBank/DDBJ databases">
        <authorList>
            <person name="Alioto T."/>
            <person name="Alioto T."/>
            <person name="Gomez Garrido J."/>
        </authorList>
    </citation>
    <scope>NUCLEOTIDE SEQUENCE</scope>
</reference>
<feature type="compositionally biased region" description="Basic and acidic residues" evidence="18">
    <location>
        <begin position="127"/>
        <end position="140"/>
    </location>
</feature>
<keyword evidence="3 11" id="KW-0808">Transferase</keyword>
<dbReference type="SUPFAM" id="SSF53335">
    <property type="entry name" value="S-adenosyl-L-methionine-dependent methyltransferases"/>
    <property type="match status" value="1"/>
</dbReference>
<dbReference type="PROSITE" id="PS51038">
    <property type="entry name" value="BAH"/>
    <property type="match status" value="2"/>
</dbReference>
<keyword evidence="10 11" id="KW-0539">Nucleus</keyword>
<evidence type="ECO:0000256" key="15">
    <source>
        <dbReference type="PROSITE-ProRule" id="PRU01016"/>
    </source>
</evidence>
<feature type="domain" description="CXXC-type" evidence="20">
    <location>
        <begin position="450"/>
        <end position="496"/>
    </location>
</feature>
<dbReference type="PANTHER" id="PTHR10629">
    <property type="entry name" value="CYTOSINE-SPECIFIC METHYLTRANSFERASE"/>
    <property type="match status" value="1"/>
</dbReference>
<keyword evidence="6" id="KW-0677">Repeat</keyword>
<feature type="compositionally biased region" description="Basic residues" evidence="18">
    <location>
        <begin position="148"/>
        <end position="160"/>
    </location>
</feature>
<dbReference type="Pfam" id="PF12047">
    <property type="entry name" value="DNMT1-RFD"/>
    <property type="match status" value="1"/>
</dbReference>
<dbReference type="Gene3D" id="1.10.10.2230">
    <property type="match status" value="1"/>
</dbReference>
<keyword evidence="9 11" id="KW-0238">DNA-binding</keyword>
<comment type="similarity">
    <text evidence="11 15 16">Belongs to the class I-like SAM-binding methyltransferase superfamily. C5-methyltransferase family.</text>
</comment>
<comment type="catalytic activity">
    <reaction evidence="11 17">
        <text>a 2'-deoxycytidine in DNA + S-adenosyl-L-methionine = a 5-methyl-2'-deoxycytidine in DNA + S-adenosyl-L-homocysteine + H(+)</text>
        <dbReference type="Rhea" id="RHEA:13681"/>
        <dbReference type="Rhea" id="RHEA-COMP:11369"/>
        <dbReference type="Rhea" id="RHEA-COMP:11370"/>
        <dbReference type="ChEBI" id="CHEBI:15378"/>
        <dbReference type="ChEBI" id="CHEBI:57856"/>
        <dbReference type="ChEBI" id="CHEBI:59789"/>
        <dbReference type="ChEBI" id="CHEBI:85452"/>
        <dbReference type="ChEBI" id="CHEBI:85454"/>
        <dbReference type="EC" id="2.1.1.37"/>
    </reaction>
</comment>
<feature type="compositionally biased region" description="Basic and acidic residues" evidence="18">
    <location>
        <begin position="1403"/>
        <end position="1415"/>
    </location>
</feature>
<sequence>MHVKNLTKLKSEYEEIQSDFQSGDLTEKGYCNKLLRTFKSTLPSDVLVLLTTIQNQLAQKKLTDHEYFTQISGILDPQISSILSPKPQFEEKTIDSDTEITEEISSSPLAKRRRIDKTESPNVLGDSAKRFGENPKETKKQTQTISNKKGKPGPRSKTKSKIQEDLCVHCSQKDDDVNVVYYLGHPNKSEEYLVALTDERMNLFAGSQSEDVDLPLGRLNNFTVYCEGGHLCPFDTGMIEKNFQLFLSGYLMGVDVDPDNYENTIPVKDVGPINSWYINHFDGCNKATITLCTPYSEVILAEPSEEYKPIMRTVFEKIYLVKLVVDTCENEEATFEDLLNNLQTADLPTNMNVLTEDHLIRHAQFISDQILDMDDNAGPEDAQLIVTPCVRTLIQLAGVNFAMPRGLSKFKGERVKAAPKQTWSKATTTNLVRDVFESFFQGQLTEKKFEGPRKKRCKVCENCQRPDCGTCTSCLDMIKFGGTGKSKQACVQRRCPNQAVQEADENSEEEEEEDLADVKVKLAKPVWKGNKSKNEQIEWKGDGELCGGKRYYTDVIIGNVEVKVGDFVVVENGIPNSKLPVGKVCYMFEEVSTFHARKCHILWFVRGCDTILGEVSNNHEIFLTESCEDILLSAVADVCTVNHFTHSKDWSMQGGMPPPTAPFDSTDDLSFYYKLAYDEVHARFTDIPDGFNTTEPEVRYCHSCDRGEDEEALGTPNMRNPKDIDDKKVDFYSCVSYEGEVYKEKNCVFVNPDCFKLKTNLRTVARAKKEVDEDVYPETYRKLSDNVKGSNANTPAPFGIGYVMSISKPKGKKNPNVKDVILELKVFYRPENTNLSVDHSYKQDLNKLYWSDETVKVPLSEVQGKCYVVLDRNLNVSVEEWSAAGPHRFYFSEAYVSKREEFSDDLPYEAILLGSVSKGIGKNLKNKVIEKEEIKEWPKITRPLKCLDVFAGAGGLSRGLDKSGVTKSTWAIEFDEAAANAYRKNFPKCSVFQGDCNQILQRVIDGNVYDAKGNELPKKGEVEMICGGPPCQGFSGMNRFNERQYSAFKNSLIVSYLAYCDYYRPKYFLLENVRNFVAFKNGAVLKLTLACLTQMGYQCTFGILQAGHFGVSQTRRRAIILAAAPGEVLPVYPEPWTVFAPHTSILNCTISKKTYATTCKWTKSAPYRTITVRDVMSDLPEIRNGSQVQDQYYDDYPKSHFQREMRIKVSEPNVISDHMCKDMSLLVHARIKYIPTQEGADWRDLPNLEIKLDDGTITNKLQYNYPDKKNGTSSTGALRGVCACAKGGPCEPSARQFGTLIPWCLPHTGNRHNNWCGLYGRLSWDGFFSTTITNPEPMGKQGRVLHPEQNRVVSVRECARSQGFPDHHKFHGTILEKHRQVGNAVPPPMGEALGRELKKALAQKEKMEIEKKNQEQSEEQEDGQREELELPKISNIAGSSKEKYDWDMYSPTKQPSTSKQCL</sequence>
<feature type="region of interest" description="Disordered" evidence="18">
    <location>
        <begin position="90"/>
        <end position="161"/>
    </location>
</feature>
<comment type="subcellular location">
    <subcellularLocation>
        <location evidence="1 11">Nucleus</location>
    </subcellularLocation>
</comment>
<feature type="binding site" evidence="13">
    <location>
        <position position="226"/>
    </location>
    <ligand>
        <name>Zn(2+)</name>
        <dbReference type="ChEBI" id="CHEBI:29105"/>
    </ligand>
</feature>
<evidence type="ECO:0000256" key="5">
    <source>
        <dbReference type="ARBA" id="ARBA00022723"/>
    </source>
</evidence>
<evidence type="ECO:0000259" key="19">
    <source>
        <dbReference type="PROSITE" id="PS51038"/>
    </source>
</evidence>
<dbReference type="InterPro" id="IPR002857">
    <property type="entry name" value="Znf_CXXC"/>
</dbReference>
<feature type="binding site" evidence="13">
    <location>
        <position position="167"/>
    </location>
    <ligand>
        <name>Zn(2+)</name>
        <dbReference type="ChEBI" id="CHEBI:29105"/>
    </ligand>
</feature>
<dbReference type="EMBL" id="HBUF01250122">
    <property type="protein sequence ID" value="CAG6679830.1"/>
    <property type="molecule type" value="Transcribed_RNA"/>
</dbReference>
<dbReference type="InterPro" id="IPR022702">
    <property type="entry name" value="Cytosine_MeTrfase1_RFD"/>
</dbReference>
<dbReference type="Pfam" id="PF01426">
    <property type="entry name" value="BAH"/>
    <property type="match status" value="2"/>
</dbReference>
<evidence type="ECO:0000256" key="11">
    <source>
        <dbReference type="PIRNR" id="PIRNR037404"/>
    </source>
</evidence>
<keyword evidence="2 11" id="KW-0489">Methyltransferase</keyword>
<protein>
    <recommendedName>
        <fullName evidence="11">DNA (cytosine-5)-methyltransferase</fullName>
        <ecNumber evidence="11">2.1.1.37</ecNumber>
    </recommendedName>
</protein>
<dbReference type="Gene3D" id="2.30.30.490">
    <property type="match status" value="2"/>
</dbReference>
<dbReference type="InterPro" id="IPR050390">
    <property type="entry name" value="C5-Methyltransferase"/>
</dbReference>
<dbReference type="InterPro" id="IPR018117">
    <property type="entry name" value="C5_DNA_meth_AS"/>
</dbReference>
<name>A0A8D8T518_9HEMI</name>
<dbReference type="PROSITE" id="PS51058">
    <property type="entry name" value="ZF_CXXC"/>
    <property type="match status" value="1"/>
</dbReference>
<dbReference type="EC" id="2.1.1.37" evidence="11"/>
<dbReference type="GO" id="GO:0044027">
    <property type="term" value="P:negative regulation of gene expression via chromosomal CpG island methylation"/>
    <property type="evidence" value="ECO:0007669"/>
    <property type="project" value="TreeGrafter"/>
</dbReference>
<evidence type="ECO:0000259" key="20">
    <source>
        <dbReference type="PROSITE" id="PS51058"/>
    </source>
</evidence>
<dbReference type="Gene3D" id="3.40.50.150">
    <property type="entry name" value="Vaccinia Virus protein VP39"/>
    <property type="match status" value="1"/>
</dbReference>
<evidence type="ECO:0000256" key="10">
    <source>
        <dbReference type="ARBA" id="ARBA00023242"/>
    </source>
</evidence>
<proteinExistence type="inferred from homology"/>
<evidence type="ECO:0000256" key="7">
    <source>
        <dbReference type="ARBA" id="ARBA00022771"/>
    </source>
</evidence>
<dbReference type="FunFam" id="3.90.120.10:FF:000001">
    <property type="entry name" value="DNA (cytosine-5)-methyltransferase"/>
    <property type="match status" value="1"/>
</dbReference>
<dbReference type="Gene3D" id="3.90.120.10">
    <property type="entry name" value="DNA Methylase, subunit A, domain 2"/>
    <property type="match status" value="1"/>
</dbReference>
<dbReference type="GO" id="GO:0003886">
    <property type="term" value="F:DNA (cytosine-5-)-methyltransferase activity"/>
    <property type="evidence" value="ECO:0007669"/>
    <property type="project" value="UniProtKB-UniRule"/>
</dbReference>
<feature type="domain" description="BAH" evidence="19">
    <location>
        <begin position="560"/>
        <end position="688"/>
    </location>
</feature>
<evidence type="ECO:0000256" key="2">
    <source>
        <dbReference type="ARBA" id="ARBA00022603"/>
    </source>
</evidence>
<keyword evidence="4 11" id="KW-0949">S-adenosyl-L-methionine</keyword>
<evidence type="ECO:0000256" key="9">
    <source>
        <dbReference type="ARBA" id="ARBA00023125"/>
    </source>
</evidence>
<keyword evidence="5 13" id="KW-0479">Metal-binding</keyword>
<dbReference type="PROSITE" id="PS00094">
    <property type="entry name" value="C5_MTASE_1"/>
    <property type="match status" value="1"/>
</dbReference>
<evidence type="ECO:0000256" key="16">
    <source>
        <dbReference type="RuleBase" id="RU000416"/>
    </source>
</evidence>
<dbReference type="SMART" id="SM00439">
    <property type="entry name" value="BAH"/>
    <property type="match status" value="2"/>
</dbReference>
<dbReference type="GO" id="GO:0003677">
    <property type="term" value="F:DNA binding"/>
    <property type="evidence" value="ECO:0007669"/>
    <property type="project" value="UniProtKB-KW"/>
</dbReference>
<feature type="compositionally biased region" description="Polar residues" evidence="18">
    <location>
        <begin position="1451"/>
        <end position="1462"/>
    </location>
</feature>
<feature type="domain" description="BAH" evidence="19">
    <location>
        <begin position="779"/>
        <end position="906"/>
    </location>
</feature>
<dbReference type="GO" id="GO:0032259">
    <property type="term" value="P:methylation"/>
    <property type="evidence" value="ECO:0007669"/>
    <property type="project" value="UniProtKB-KW"/>
</dbReference>
<feature type="active site" evidence="12 15">
    <location>
        <position position="1031"/>
    </location>
</feature>
<evidence type="ECO:0000256" key="18">
    <source>
        <dbReference type="SAM" id="MobiDB-lite"/>
    </source>
</evidence>
<evidence type="ECO:0000256" key="3">
    <source>
        <dbReference type="ARBA" id="ARBA00022679"/>
    </source>
</evidence>
<dbReference type="PRINTS" id="PR00105">
    <property type="entry name" value="C5METTRFRASE"/>
</dbReference>
<evidence type="ECO:0000256" key="13">
    <source>
        <dbReference type="PIRSR" id="PIRSR037404-3"/>
    </source>
</evidence>
<dbReference type="Pfam" id="PF00145">
    <property type="entry name" value="DNA_methylase"/>
    <property type="match status" value="1"/>
</dbReference>
<accession>A0A8D8T518</accession>
<dbReference type="PROSITE" id="PS51679">
    <property type="entry name" value="SAM_MT_C5"/>
    <property type="match status" value="1"/>
</dbReference>
<evidence type="ECO:0000256" key="4">
    <source>
        <dbReference type="ARBA" id="ARBA00022691"/>
    </source>
</evidence>
<feature type="binding site" evidence="13">
    <location>
        <position position="170"/>
    </location>
    <ligand>
        <name>Zn(2+)</name>
        <dbReference type="ChEBI" id="CHEBI:29105"/>
    </ligand>
</feature>
<dbReference type="NCBIfam" id="TIGR00675">
    <property type="entry name" value="dcm"/>
    <property type="match status" value="1"/>
</dbReference>
<evidence type="ECO:0000256" key="1">
    <source>
        <dbReference type="ARBA" id="ARBA00004123"/>
    </source>
</evidence>
<dbReference type="GO" id="GO:0008270">
    <property type="term" value="F:zinc ion binding"/>
    <property type="evidence" value="ECO:0007669"/>
    <property type="project" value="UniProtKB-KW"/>
</dbReference>
<evidence type="ECO:0000256" key="12">
    <source>
        <dbReference type="PIRSR" id="PIRSR037404-1"/>
    </source>
</evidence>
<dbReference type="PROSITE" id="PS00095">
    <property type="entry name" value="C5_MTASE_2"/>
    <property type="match status" value="1"/>
</dbReference>
<feature type="region of interest" description="Disordered" evidence="18">
    <location>
        <begin position="1403"/>
        <end position="1462"/>
    </location>
</feature>
<dbReference type="InterPro" id="IPR031303">
    <property type="entry name" value="C5_meth_CS"/>
</dbReference>
<dbReference type="FunFam" id="3.40.50.150:FF:000036">
    <property type="entry name" value="DNA (cytosine-5)-methyltransferase"/>
    <property type="match status" value="1"/>
</dbReference>
<evidence type="ECO:0000256" key="17">
    <source>
        <dbReference type="RuleBase" id="RU000417"/>
    </source>
</evidence>
<feature type="binding site" evidence="13">
    <location>
        <position position="230"/>
    </location>
    <ligand>
        <name>Zn(2+)</name>
        <dbReference type="ChEBI" id="CHEBI:29105"/>
    </ligand>
</feature>
<dbReference type="InterPro" id="IPR001525">
    <property type="entry name" value="C5_MeTfrase"/>
</dbReference>